<evidence type="ECO:0000313" key="2">
    <source>
        <dbReference type="Proteomes" id="UP001501676"/>
    </source>
</evidence>
<reference evidence="2" key="1">
    <citation type="journal article" date="2019" name="Int. J. Syst. Evol. Microbiol.">
        <title>The Global Catalogue of Microorganisms (GCM) 10K type strain sequencing project: providing services to taxonomists for standard genome sequencing and annotation.</title>
        <authorList>
            <consortium name="The Broad Institute Genomics Platform"/>
            <consortium name="The Broad Institute Genome Sequencing Center for Infectious Disease"/>
            <person name="Wu L."/>
            <person name="Ma J."/>
        </authorList>
    </citation>
    <scope>NUCLEOTIDE SEQUENCE [LARGE SCALE GENOMIC DNA]</scope>
    <source>
        <strain evidence="2">JCM 9458</strain>
    </source>
</reference>
<gene>
    <name evidence="1" type="ORF">GCM10020369_14360</name>
</gene>
<evidence type="ECO:0000313" key="1">
    <source>
        <dbReference type="EMBL" id="GAA3384484.1"/>
    </source>
</evidence>
<sequence>MSLLSTAVVTVLGAACATGTVWWARRAEQSVAPPGAPAPQPAAEPAREPWWERAPWWAALTEDERRWVLQNLEATDPDGPVVDLR</sequence>
<name>A0ABP6STJ7_9ACTN</name>
<comment type="caution">
    <text evidence="1">The sequence shown here is derived from an EMBL/GenBank/DDBJ whole genome shotgun (WGS) entry which is preliminary data.</text>
</comment>
<accession>A0ABP6STJ7</accession>
<organism evidence="1 2">
    <name type="scientific">Cryptosporangium minutisporangium</name>
    <dbReference type="NCBI Taxonomy" id="113569"/>
    <lineage>
        <taxon>Bacteria</taxon>
        <taxon>Bacillati</taxon>
        <taxon>Actinomycetota</taxon>
        <taxon>Actinomycetes</taxon>
        <taxon>Cryptosporangiales</taxon>
        <taxon>Cryptosporangiaceae</taxon>
        <taxon>Cryptosporangium</taxon>
    </lineage>
</organism>
<dbReference type="EMBL" id="BAAAYN010000008">
    <property type="protein sequence ID" value="GAA3384484.1"/>
    <property type="molecule type" value="Genomic_DNA"/>
</dbReference>
<dbReference type="Proteomes" id="UP001501676">
    <property type="component" value="Unassembled WGS sequence"/>
</dbReference>
<proteinExistence type="predicted"/>
<dbReference type="RefSeq" id="WP_345727196.1">
    <property type="nucleotide sequence ID" value="NZ_BAAAYN010000008.1"/>
</dbReference>
<protein>
    <submittedName>
        <fullName evidence="1">Uncharacterized protein</fullName>
    </submittedName>
</protein>
<keyword evidence="2" id="KW-1185">Reference proteome</keyword>